<dbReference type="GO" id="GO:0004365">
    <property type="term" value="F:glyceraldehyde-3-phosphate dehydrogenase (NAD+) (phosphorylating) activity"/>
    <property type="evidence" value="ECO:0007669"/>
    <property type="project" value="UniProtKB-EC"/>
</dbReference>
<dbReference type="GO" id="GO:0051287">
    <property type="term" value="F:NAD binding"/>
    <property type="evidence" value="ECO:0007669"/>
    <property type="project" value="InterPro"/>
</dbReference>
<dbReference type="InterPro" id="IPR020831">
    <property type="entry name" value="GlycerAld/Erythrose_P_DH"/>
</dbReference>
<keyword evidence="5" id="KW-0547">Nucleotide-binding</keyword>
<reference evidence="10 11" key="1">
    <citation type="journal article" date="2014" name="Genome Announc.">
        <title>Draft genome sequences of eight enterohepatic helicobacter species isolated from both laboratory and wild rodents.</title>
        <authorList>
            <person name="Sheh A."/>
            <person name="Shen Z."/>
            <person name="Fox J.G."/>
        </authorList>
    </citation>
    <scope>NUCLEOTIDE SEQUENCE [LARGE SCALE GENOMIC DNA]</scope>
    <source>
        <strain evidence="10 11">ST1</strain>
    </source>
</reference>
<dbReference type="InterPro" id="IPR036291">
    <property type="entry name" value="NAD(P)-bd_dom_sf"/>
</dbReference>
<dbReference type="Gene3D" id="3.30.360.10">
    <property type="entry name" value="Dihydrodipicolinate Reductase, domain 2"/>
    <property type="match status" value="1"/>
</dbReference>
<evidence type="ECO:0000256" key="2">
    <source>
        <dbReference type="ARBA" id="ARBA00023002"/>
    </source>
</evidence>
<organism evidence="9 12">
    <name type="scientific">Helicobacter muridarum</name>
    <dbReference type="NCBI Taxonomy" id="216"/>
    <lineage>
        <taxon>Bacteria</taxon>
        <taxon>Pseudomonadati</taxon>
        <taxon>Campylobacterota</taxon>
        <taxon>Epsilonproteobacteria</taxon>
        <taxon>Campylobacterales</taxon>
        <taxon>Helicobacteraceae</taxon>
        <taxon>Helicobacter</taxon>
    </lineage>
</organism>
<feature type="domain" description="Glyceraldehyde 3-phosphate dehydrogenase NAD(P) binding" evidence="8">
    <location>
        <begin position="1"/>
        <end position="161"/>
    </location>
</feature>
<evidence type="ECO:0000313" key="11">
    <source>
        <dbReference type="Proteomes" id="UP000029922"/>
    </source>
</evidence>
<dbReference type="InterPro" id="IPR020828">
    <property type="entry name" value="GlycerAld_3-P_DH_NAD(P)-bd"/>
</dbReference>
<feature type="site" description="Activates thiol group during catalysis" evidence="6">
    <location>
        <position position="188"/>
    </location>
</feature>
<keyword evidence="5" id="KW-0520">NAD</keyword>
<evidence type="ECO:0000256" key="5">
    <source>
        <dbReference type="PIRSR" id="PIRSR000149-3"/>
    </source>
</evidence>
<reference evidence="9 12" key="2">
    <citation type="submission" date="2018-06" db="EMBL/GenBank/DDBJ databases">
        <authorList>
            <consortium name="Pathogen Informatics"/>
            <person name="Doyle S."/>
        </authorList>
    </citation>
    <scope>NUCLEOTIDE SEQUENCE [LARGE SCALE GENOMIC DNA]</scope>
    <source>
        <strain evidence="9 12">NCTC12714</strain>
    </source>
</reference>
<dbReference type="InterPro" id="IPR020830">
    <property type="entry name" value="GlycerAld_3-P_DH_AS"/>
</dbReference>
<dbReference type="FunFam" id="3.30.360.10:FF:000002">
    <property type="entry name" value="Glyceraldehyde-3-phosphate dehydrogenase"/>
    <property type="match status" value="1"/>
</dbReference>
<keyword evidence="2 9" id="KW-0560">Oxidoreductase</keyword>
<dbReference type="InterPro" id="IPR020829">
    <property type="entry name" value="GlycerAld_3-P_DH_cat"/>
</dbReference>
<dbReference type="Gene3D" id="3.40.50.720">
    <property type="entry name" value="NAD(P)-binding Rossmann-like Domain"/>
    <property type="match status" value="1"/>
</dbReference>
<evidence type="ECO:0000313" key="10">
    <source>
        <dbReference type="EMBL" id="TLE01649.1"/>
    </source>
</evidence>
<proteinExistence type="inferred from homology"/>
<feature type="binding site" evidence="4">
    <location>
        <position position="243"/>
    </location>
    <ligand>
        <name>D-glyceraldehyde 3-phosphate</name>
        <dbReference type="ChEBI" id="CHEBI:59776"/>
    </ligand>
</feature>
<accession>A0A099TXZ2</accession>
<dbReference type="AlphaFoldDB" id="A0A099TXZ2"/>
<sequence>MTLGINGLGRMGRTILRLALQRGHTIKILNDIAKWEILCYLINFDSSHGVLDNQYEFLLESNDCALHIMPKHKNTNSTNKAIGQYIHLSNEPSPESIKCDVDVMIESSGKFLDSNSLSCYLHNGAKKVILSAPSKDCIPTFVLGVNSSEYSGQKIISNASCTTNCIAPICHILDMHYGIDKALMTTVHSYTNDQSLLDNAHRYDKRRSRSAPNNIIPTSTGAAIGLKSVLPNMADKIHGQSLRVPVADVSMADLSFYMSKEVRLDDIHKLLESYAMDSMMGILSIDTKHRVSSDFIGSSYSSIVAKDLSIQVGKLVKIMSWYDNESGYANRILDMAEFIHNFG</sequence>
<evidence type="ECO:0000256" key="3">
    <source>
        <dbReference type="PIRSR" id="PIRSR000149-1"/>
    </source>
</evidence>
<feature type="binding site" evidence="5">
    <location>
        <position position="131"/>
    </location>
    <ligand>
        <name>NAD(+)</name>
        <dbReference type="ChEBI" id="CHEBI:57540"/>
    </ligand>
</feature>
<dbReference type="Proteomes" id="UP000029922">
    <property type="component" value="Unassembled WGS sequence"/>
</dbReference>
<name>A0A099TXZ2_9HELI</name>
<keyword evidence="12" id="KW-1185">Reference proteome</keyword>
<dbReference type="Proteomes" id="UP000255139">
    <property type="component" value="Unassembled WGS sequence"/>
</dbReference>
<dbReference type="EC" id="1.2.1.12" evidence="9"/>
<dbReference type="OrthoDB" id="9803304at2"/>
<dbReference type="SMART" id="SM00846">
    <property type="entry name" value="Gp_dh_N"/>
    <property type="match status" value="1"/>
</dbReference>
<dbReference type="PROSITE" id="PS00071">
    <property type="entry name" value="GAPDH"/>
    <property type="match status" value="1"/>
</dbReference>
<dbReference type="PANTHER" id="PTHR43148">
    <property type="entry name" value="GLYCERALDEHYDE-3-PHOSPHATE DEHYDROGENASE 2"/>
    <property type="match status" value="1"/>
</dbReference>
<feature type="binding site" evidence="4">
    <location>
        <begin position="220"/>
        <end position="221"/>
    </location>
    <ligand>
        <name>D-glyceraldehyde 3-phosphate</name>
        <dbReference type="ChEBI" id="CHEBI:59776"/>
    </ligand>
</feature>
<feature type="binding site" evidence="5">
    <location>
        <position position="31"/>
    </location>
    <ligand>
        <name>NAD(+)</name>
        <dbReference type="ChEBI" id="CHEBI:57540"/>
    </ligand>
</feature>
<evidence type="ECO:0000256" key="4">
    <source>
        <dbReference type="PIRSR" id="PIRSR000149-2"/>
    </source>
</evidence>
<gene>
    <name evidence="9" type="primary">gap</name>
    <name evidence="10" type="ORF">LS73_000470</name>
    <name evidence="9" type="ORF">NCTC12714_01074</name>
</gene>
<dbReference type="EMBL" id="JRPD02000001">
    <property type="protein sequence ID" value="TLE01649.1"/>
    <property type="molecule type" value="Genomic_DNA"/>
</dbReference>
<dbReference type="SUPFAM" id="SSF51735">
    <property type="entry name" value="NAD(P)-binding Rossmann-fold domains"/>
    <property type="match status" value="1"/>
</dbReference>
<dbReference type="SUPFAM" id="SSF55347">
    <property type="entry name" value="Glyceraldehyde-3-phosphate dehydrogenase-like, C-terminal domain"/>
    <property type="match status" value="1"/>
</dbReference>
<protein>
    <submittedName>
        <fullName evidence="10">Aldehyde dehydrogenase</fullName>
    </submittedName>
    <submittedName>
        <fullName evidence="9">Glyceraldehyde 3-phosphate dehydrogenase</fullName>
        <ecNumber evidence="9">1.2.1.12</ecNumber>
    </submittedName>
</protein>
<feature type="active site" description="Nucleophile" evidence="3">
    <location>
        <position position="161"/>
    </location>
</feature>
<dbReference type="STRING" id="216.LS73_10220"/>
<dbReference type="PRINTS" id="PR00078">
    <property type="entry name" value="G3PDHDRGNASE"/>
</dbReference>
<dbReference type="Pfam" id="PF02800">
    <property type="entry name" value="Gp_dh_C"/>
    <property type="match status" value="1"/>
</dbReference>
<dbReference type="EMBL" id="UGJE01000002">
    <property type="protein sequence ID" value="STQ86270.1"/>
    <property type="molecule type" value="Genomic_DNA"/>
</dbReference>
<evidence type="ECO:0000256" key="7">
    <source>
        <dbReference type="RuleBase" id="RU000397"/>
    </source>
</evidence>
<evidence type="ECO:0000313" key="9">
    <source>
        <dbReference type="EMBL" id="STQ86270.1"/>
    </source>
</evidence>
<evidence type="ECO:0000256" key="1">
    <source>
        <dbReference type="ARBA" id="ARBA00007406"/>
    </source>
</evidence>
<evidence type="ECO:0000313" key="12">
    <source>
        <dbReference type="Proteomes" id="UP000255139"/>
    </source>
</evidence>
<dbReference type="CDD" id="cd18126">
    <property type="entry name" value="GAPDH_I_C"/>
    <property type="match status" value="1"/>
</dbReference>
<comment type="similarity">
    <text evidence="1 7">Belongs to the glyceraldehyde-3-phosphate dehydrogenase family.</text>
</comment>
<evidence type="ECO:0000256" key="6">
    <source>
        <dbReference type="PIRSR" id="PIRSR000149-4"/>
    </source>
</evidence>
<dbReference type="Pfam" id="PF00044">
    <property type="entry name" value="Gp_dh_N"/>
    <property type="match status" value="1"/>
</dbReference>
<feature type="binding site" evidence="5">
    <location>
        <position position="324"/>
    </location>
    <ligand>
        <name>NAD(+)</name>
        <dbReference type="ChEBI" id="CHEBI:57540"/>
    </ligand>
</feature>
<evidence type="ECO:0000259" key="8">
    <source>
        <dbReference type="SMART" id="SM00846"/>
    </source>
</evidence>
<dbReference type="RefSeq" id="WP_034559700.1">
    <property type="nucleotide sequence ID" value="NZ_FZML01000010.1"/>
</dbReference>
<feature type="binding site" evidence="4">
    <location>
        <position position="191"/>
    </location>
    <ligand>
        <name>D-glyceraldehyde 3-phosphate</name>
        <dbReference type="ChEBI" id="CHEBI:59776"/>
    </ligand>
</feature>
<dbReference type="PIRSF" id="PIRSF000149">
    <property type="entry name" value="GAP_DH"/>
    <property type="match status" value="1"/>
</dbReference>
<feature type="binding site" evidence="4">
    <location>
        <begin position="160"/>
        <end position="162"/>
    </location>
    <ligand>
        <name>D-glyceraldehyde 3-phosphate</name>
        <dbReference type="ChEBI" id="CHEBI:59776"/>
    </ligand>
</feature>